<keyword evidence="3" id="KW-1003">Cell membrane</keyword>
<keyword evidence="4 7" id="KW-0812">Transmembrane</keyword>
<evidence type="ECO:0000313" key="10">
    <source>
        <dbReference type="Proteomes" id="UP000593846"/>
    </source>
</evidence>
<dbReference type="Gene3D" id="1.10.3720.10">
    <property type="entry name" value="MetI-like"/>
    <property type="match status" value="1"/>
</dbReference>
<sequence length="191" mass="20907">MESPIFLDVLASLQKLFVGYIPSAILGSVVGYLISINTPIYQVCKRLFQIPHSIPPLALLPIALIVFGNNTEPATIVIVFLSTLWSMIINTAIGMQHFHKQGNNFRVAIFHIFHALKVGVWVAWFTVIATEMVIGPKGLGFLAWSAYKAGNTNYIIDAILYIGIIGFLLDQLLDLASGLLVQIVSDGKKAP</sequence>
<dbReference type="Proteomes" id="UP000593846">
    <property type="component" value="Chromosome"/>
</dbReference>
<dbReference type="GO" id="GO:0005886">
    <property type="term" value="C:plasma membrane"/>
    <property type="evidence" value="ECO:0007669"/>
    <property type="project" value="UniProtKB-SubCell"/>
</dbReference>
<evidence type="ECO:0000313" key="9">
    <source>
        <dbReference type="EMBL" id="QOV23275.1"/>
    </source>
</evidence>
<dbReference type="AlphaFoldDB" id="A0A7S6RCC4"/>
<dbReference type="KEGG" id="aee:IM676_15160"/>
<evidence type="ECO:0000256" key="7">
    <source>
        <dbReference type="SAM" id="Phobius"/>
    </source>
</evidence>
<dbReference type="SUPFAM" id="SSF161098">
    <property type="entry name" value="MetI-like"/>
    <property type="match status" value="1"/>
</dbReference>
<feature type="transmembrane region" description="Helical" evidence="7">
    <location>
        <begin position="154"/>
        <end position="173"/>
    </location>
</feature>
<dbReference type="RefSeq" id="WP_200987664.1">
    <property type="nucleotide sequence ID" value="NZ_CP063311.1"/>
</dbReference>
<evidence type="ECO:0000256" key="4">
    <source>
        <dbReference type="ARBA" id="ARBA00022692"/>
    </source>
</evidence>
<gene>
    <name evidence="9" type="ORF">IM676_02765</name>
    <name evidence="8" type="ORF">IM676_15160</name>
</gene>
<evidence type="ECO:0000313" key="8">
    <source>
        <dbReference type="EMBL" id="QOV22025.1"/>
    </source>
</evidence>
<keyword evidence="6 7" id="KW-0472">Membrane</keyword>
<dbReference type="PANTHER" id="PTHR30151:SF7">
    <property type="entry name" value="NITRATE IMPORT PERMEASE PROTEIN NRTB"/>
    <property type="match status" value="1"/>
</dbReference>
<protein>
    <submittedName>
        <fullName evidence="8">Nitrate transporter</fullName>
    </submittedName>
</protein>
<evidence type="ECO:0000256" key="1">
    <source>
        <dbReference type="ARBA" id="ARBA00004651"/>
    </source>
</evidence>
<keyword evidence="5 7" id="KW-1133">Transmembrane helix</keyword>
<comment type="subcellular location">
    <subcellularLocation>
        <location evidence="1">Cell membrane</location>
        <topology evidence="1">Multi-pass membrane protein</topology>
    </subcellularLocation>
</comment>
<evidence type="ECO:0000256" key="5">
    <source>
        <dbReference type="ARBA" id="ARBA00022989"/>
    </source>
</evidence>
<dbReference type="EMBL" id="CP063311">
    <property type="protein sequence ID" value="QOV23275.1"/>
    <property type="molecule type" value="Genomic_DNA"/>
</dbReference>
<keyword evidence="10" id="KW-1185">Reference proteome</keyword>
<evidence type="ECO:0000256" key="2">
    <source>
        <dbReference type="ARBA" id="ARBA00022448"/>
    </source>
</evidence>
<reference evidence="10" key="1">
    <citation type="submission" date="2020-10" db="EMBL/GenBank/DDBJ databases">
        <title>Genome-based taxonomic classification of the species Anabaenopsis elenkinii.</title>
        <authorList>
            <person name="Delbaje E."/>
            <person name="Andreote A.P.D."/>
            <person name="Pellegrinetti T.A."/>
            <person name="Cruz R.B."/>
            <person name="Branco L.H.Z."/>
            <person name="Fiore M.F."/>
        </authorList>
    </citation>
    <scope>NUCLEOTIDE SEQUENCE [LARGE SCALE GENOMIC DNA]</scope>
    <source>
        <strain evidence="10">CCIBt3563</strain>
    </source>
</reference>
<reference evidence="8" key="2">
    <citation type="journal article" date="2021" name="Int. J. Syst. Evol. Microbiol.">
        <title>Phylogenomic analysis of Anabaenopsis elenkinii (Nostocales, Cyanobacteria).</title>
        <authorList>
            <person name="Delbaje E."/>
            <person name="Andreote A.P.D."/>
            <person name="Pellegrinetti T.A."/>
            <person name="Cruz R.B."/>
            <person name="Branco L.H.Z."/>
            <person name="Fiore M.F."/>
        </authorList>
    </citation>
    <scope>NUCLEOTIDE SEQUENCE</scope>
    <source>
        <strain evidence="8">CCIBt3563</strain>
    </source>
</reference>
<feature type="transmembrane region" description="Helical" evidence="7">
    <location>
        <begin position="16"/>
        <end position="35"/>
    </location>
</feature>
<evidence type="ECO:0000256" key="3">
    <source>
        <dbReference type="ARBA" id="ARBA00022475"/>
    </source>
</evidence>
<dbReference type="KEGG" id="aee:IM676_02765"/>
<name>A0A7S6RCC4_9CYAN</name>
<dbReference type="EMBL" id="CP063311">
    <property type="protein sequence ID" value="QOV22025.1"/>
    <property type="molecule type" value="Genomic_DNA"/>
</dbReference>
<evidence type="ECO:0000256" key="6">
    <source>
        <dbReference type="ARBA" id="ARBA00023136"/>
    </source>
</evidence>
<feature type="transmembrane region" description="Helical" evidence="7">
    <location>
        <begin position="107"/>
        <end position="134"/>
    </location>
</feature>
<proteinExistence type="predicted"/>
<feature type="transmembrane region" description="Helical" evidence="7">
    <location>
        <begin position="74"/>
        <end position="95"/>
    </location>
</feature>
<dbReference type="InterPro" id="IPR035906">
    <property type="entry name" value="MetI-like_sf"/>
</dbReference>
<accession>A0A7S6RCC4</accession>
<dbReference type="PANTHER" id="PTHR30151">
    <property type="entry name" value="ALKANE SULFONATE ABC TRANSPORTER-RELATED, MEMBRANE SUBUNIT"/>
    <property type="match status" value="1"/>
</dbReference>
<organism evidence="8 10">
    <name type="scientific">Anabaenopsis elenkinii CCIBt3563</name>
    <dbReference type="NCBI Taxonomy" id="2779889"/>
    <lineage>
        <taxon>Bacteria</taxon>
        <taxon>Bacillati</taxon>
        <taxon>Cyanobacteriota</taxon>
        <taxon>Cyanophyceae</taxon>
        <taxon>Nostocales</taxon>
        <taxon>Nodulariaceae</taxon>
        <taxon>Anabaenopsis</taxon>
    </lineage>
</organism>
<feature type="transmembrane region" description="Helical" evidence="7">
    <location>
        <begin position="47"/>
        <end position="68"/>
    </location>
</feature>
<keyword evidence="2" id="KW-0813">Transport</keyword>